<evidence type="ECO:0000256" key="1">
    <source>
        <dbReference type="ARBA" id="ARBA00022468"/>
    </source>
</evidence>
<proteinExistence type="predicted"/>
<dbReference type="GO" id="GO:0031267">
    <property type="term" value="F:small GTPase binding"/>
    <property type="evidence" value="ECO:0007669"/>
    <property type="project" value="TreeGrafter"/>
</dbReference>
<evidence type="ECO:0000256" key="2">
    <source>
        <dbReference type="SAM" id="MobiDB-lite"/>
    </source>
</evidence>
<feature type="region of interest" description="Disordered" evidence="2">
    <location>
        <begin position="818"/>
        <end position="847"/>
    </location>
</feature>
<evidence type="ECO:0000313" key="3">
    <source>
        <dbReference type="EnsemblMetazoa" id="AATE017877-PA.1"/>
    </source>
</evidence>
<reference evidence="3" key="1">
    <citation type="submission" date="2022-08" db="UniProtKB">
        <authorList>
            <consortium name="EnsemblMetazoa"/>
        </authorList>
    </citation>
    <scope>IDENTIFICATION</scope>
    <source>
        <strain evidence="3">EBRO</strain>
    </source>
</reference>
<feature type="compositionally biased region" description="Polar residues" evidence="2">
    <location>
        <begin position="1128"/>
        <end position="1148"/>
    </location>
</feature>
<feature type="compositionally biased region" description="Polar residues" evidence="2">
    <location>
        <begin position="546"/>
        <end position="556"/>
    </location>
</feature>
<dbReference type="Gene3D" id="1.10.472.80">
    <property type="entry name" value="Ypt/Rab-GAP domain of gyp1p, domain 3"/>
    <property type="match status" value="1"/>
</dbReference>
<dbReference type="InterPro" id="IPR000195">
    <property type="entry name" value="Rab-GAP-TBC_dom"/>
</dbReference>
<accession>A0A182JGW3</accession>
<organism evidence="3">
    <name type="scientific">Anopheles atroparvus</name>
    <name type="common">European mosquito</name>
    <dbReference type="NCBI Taxonomy" id="41427"/>
    <lineage>
        <taxon>Eukaryota</taxon>
        <taxon>Metazoa</taxon>
        <taxon>Ecdysozoa</taxon>
        <taxon>Arthropoda</taxon>
        <taxon>Hexapoda</taxon>
        <taxon>Insecta</taxon>
        <taxon>Pterygota</taxon>
        <taxon>Neoptera</taxon>
        <taxon>Endopterygota</taxon>
        <taxon>Diptera</taxon>
        <taxon>Nematocera</taxon>
        <taxon>Culicoidea</taxon>
        <taxon>Culicidae</taxon>
        <taxon>Anophelinae</taxon>
        <taxon>Anopheles</taxon>
    </lineage>
</organism>
<feature type="compositionally biased region" description="Basic and acidic residues" evidence="2">
    <location>
        <begin position="884"/>
        <end position="894"/>
    </location>
</feature>
<feature type="region of interest" description="Disordered" evidence="2">
    <location>
        <begin position="884"/>
        <end position="927"/>
    </location>
</feature>
<feature type="compositionally biased region" description="Polar residues" evidence="2">
    <location>
        <begin position="1156"/>
        <end position="1170"/>
    </location>
</feature>
<dbReference type="FunFam" id="1.10.8.270:FF:000010">
    <property type="entry name" value="Putative USP6 N-terminal-like protein"/>
    <property type="match status" value="1"/>
</dbReference>
<feature type="region of interest" description="Disordered" evidence="2">
    <location>
        <begin position="700"/>
        <end position="745"/>
    </location>
</feature>
<dbReference type="PANTHER" id="PTHR47219">
    <property type="entry name" value="RAB GTPASE-ACTIVATING PROTEIN 1-LIKE"/>
    <property type="match status" value="1"/>
</dbReference>
<dbReference type="InterPro" id="IPR035969">
    <property type="entry name" value="Rab-GAP_TBC_sf"/>
</dbReference>
<feature type="compositionally biased region" description="Low complexity" evidence="2">
    <location>
        <begin position="725"/>
        <end position="742"/>
    </location>
</feature>
<dbReference type="PROSITE" id="PS50086">
    <property type="entry name" value="TBC_RABGAP"/>
    <property type="match status" value="1"/>
</dbReference>
<feature type="region of interest" description="Disordered" evidence="2">
    <location>
        <begin position="585"/>
        <end position="645"/>
    </location>
</feature>
<feature type="region of interest" description="Disordered" evidence="2">
    <location>
        <begin position="937"/>
        <end position="956"/>
    </location>
</feature>
<dbReference type="FunFam" id="1.10.472.80:FF:000019">
    <property type="entry name" value="USP6 N-terminal like"/>
    <property type="match status" value="1"/>
</dbReference>
<dbReference type="SUPFAM" id="SSF47923">
    <property type="entry name" value="Ypt/Rab-GAP domain of gyp1p"/>
    <property type="match status" value="2"/>
</dbReference>
<feature type="compositionally biased region" description="Acidic residues" evidence="2">
    <location>
        <begin position="1006"/>
        <end position="1017"/>
    </location>
</feature>
<feature type="compositionally biased region" description="Acidic residues" evidence="2">
    <location>
        <begin position="895"/>
        <end position="904"/>
    </location>
</feature>
<feature type="compositionally biased region" description="Polar residues" evidence="2">
    <location>
        <begin position="1024"/>
        <end position="1038"/>
    </location>
</feature>
<dbReference type="InterPro" id="IPR050302">
    <property type="entry name" value="Rab_GAP_TBC_domain"/>
</dbReference>
<dbReference type="Pfam" id="PF00566">
    <property type="entry name" value="RabGAP-TBC"/>
    <property type="match status" value="1"/>
</dbReference>
<dbReference type="Gene3D" id="1.10.8.270">
    <property type="entry name" value="putative rabgap domain of human tbc1 domain family member 14 like domains"/>
    <property type="match status" value="1"/>
</dbReference>
<feature type="region of interest" description="Disordered" evidence="2">
    <location>
        <begin position="777"/>
        <end position="800"/>
    </location>
</feature>
<feature type="compositionally biased region" description="Polar residues" evidence="2">
    <location>
        <begin position="609"/>
        <end position="618"/>
    </location>
</feature>
<feature type="compositionally biased region" description="Polar residues" evidence="2">
    <location>
        <begin position="966"/>
        <end position="978"/>
    </location>
</feature>
<feature type="compositionally biased region" description="Polar residues" evidence="2">
    <location>
        <begin position="937"/>
        <end position="950"/>
    </location>
</feature>
<keyword evidence="1" id="KW-0343">GTPase activation</keyword>
<dbReference type="STRING" id="41427.A0A182JGW3"/>
<feature type="compositionally biased region" description="Polar residues" evidence="2">
    <location>
        <begin position="1248"/>
        <end position="1260"/>
    </location>
</feature>
<feature type="compositionally biased region" description="Acidic residues" evidence="2">
    <location>
        <begin position="631"/>
        <end position="641"/>
    </location>
</feature>
<feature type="compositionally biased region" description="Low complexity" evidence="2">
    <location>
        <begin position="1176"/>
        <end position="1188"/>
    </location>
</feature>
<feature type="region of interest" description="Disordered" evidence="2">
    <location>
        <begin position="533"/>
        <end position="556"/>
    </location>
</feature>
<dbReference type="GO" id="GO:0005096">
    <property type="term" value="F:GTPase activator activity"/>
    <property type="evidence" value="ECO:0007669"/>
    <property type="project" value="UniProtKB-KW"/>
</dbReference>
<name>A0A182JGW3_ANOAO</name>
<feature type="compositionally biased region" description="Basic and acidic residues" evidence="2">
    <location>
        <begin position="596"/>
        <end position="608"/>
    </location>
</feature>
<dbReference type="PANTHER" id="PTHR47219:SF25">
    <property type="entry name" value="RAB-GAP TBC DOMAIN-CONTAINING PROTEIN"/>
    <property type="match status" value="1"/>
</dbReference>
<feature type="compositionally biased region" description="Polar residues" evidence="2">
    <location>
        <begin position="1215"/>
        <end position="1226"/>
    </location>
</feature>
<dbReference type="SMART" id="SM00164">
    <property type="entry name" value="TBC"/>
    <property type="match status" value="1"/>
</dbReference>
<dbReference type="VEuPathDB" id="VectorBase:AATE017877"/>
<dbReference type="EnsemblMetazoa" id="AATE017877-RA">
    <property type="protein sequence ID" value="AATE017877-PA.1"/>
    <property type="gene ID" value="AATE017877"/>
</dbReference>
<feature type="compositionally biased region" description="Low complexity" evidence="2">
    <location>
        <begin position="832"/>
        <end position="844"/>
    </location>
</feature>
<sequence length="1356" mass="149035">LLFLSASCITSRESRASLLLNVSLSSNIKKDRSNEKKNDKTMDEEALVARAKEEREKIFLRYDKGREPGAEIDPWEDPQFEAYHKMDRYGFIHDERLPQKRDPLEVKATEVELEREKKWVKLLGNPMHPPKRPWHDRVVQAKVRKRAFKGIPEKVRGLVWRKLLKLEEVMKRGEGKYKRMLELARHWSTEARQIDKDVNRQFRDHAFYRERYSVKQKSLFNVLVAYSMYNSEVGYCQGMSGLAGVLLMYMDEEEAFWALSILLADPKYAMHGLFIEGFPKLNRFLAHHDKIITKFIPKLKKHFDRCNLDSILYSLKWFFVVFIERIPFSLCLRVWDVYLLDGEKVVTAMAYNILRMHKSRLLKLRDMDQIVQYIQTKLCQDFGYDNDTVIRSLEQCMDELRKAGLELPPPPSEIELPKKPFGVFEEPTTAAQIGRRKQEFTETEKDVTETVKLKREITEQEIANLDRIAPGGSTQQLNAVHIPESEDGGSLLGSSRKSLADTSVTSTADLSVVSGGQSQRSHQPFDFCVDEGKVIPSEDEGDGESSPVSAIGSTSVVERSPSALQLMTPRAMSPHDVVRIYVPPAPPEELSSLTHHPKEGKHTLERRTSGTVNGGQQQRARDRSSRGSAFNDEDENEEDEEARTRRNSEIDLYLQHSEAGSGGLSFGINGQLMANGGMVGGSAMSTMAYGSGRFSDYASGDFQGQAGSPVASGGAQPPPSSHYASNGRSTSSSRRGSMSRKSPAPMLDSEFIIECSHVKNRKYVPDHHSSHNSLVLGIGGSGERRPGVPGATSRNGSESNIHRMTSFEELAKVAKLQQQHHLSGGGGGNGSGIIMPGSSGSTGSLLRNNAPPEDCYVVRQAVMTVTKTNVRMARSEIYETIGSREDLRRGRPGLEEQEEEEERYDEQPVPGPVTGSIQSRKSSRGHKSDYNIQYRNLSPKATQGPVSPQSDGAGDGTTVEYRALKASSSRQNSGTDSSPFDYDPLPAGGAGGGGVPSKLYNRFFNNDEDEGEDEEEEDQRRTGETTPTTNLQNPSYSPTHRDDEDKLLLLGKHSSDDSSTSPPPPPQGTTRVSSSQLPQHSHQPRPEGGGFGSQQRQRPRQRQPPEHNHYQNGGTGTPMADMVPLLPGSSSPAEGPSRSPTIKSTSSLPRGGQHGGVTSPTSSIPVNSSIPRRKVSSTQSTTTSSIPTNYSMGSTGRGRRPSNDSNQILPPLASANVSPPTGQSRIPVSGIVKSPTSPPTGSFRGSGAQRTRIPTNNTSVGRGMEDPISPLAYRRTGKLPSPQYHHPYGAIPSSVPPPASLALSPSQPRHVPTDLPLRSPGGGSSSRSAQQINQPDANRIRIQVNPSPAYGGKSVG</sequence>
<protein>
    <submittedName>
        <fullName evidence="3">Uncharacterized protein</fullName>
    </submittedName>
</protein>
<feature type="region of interest" description="Disordered" evidence="2">
    <location>
        <begin position="964"/>
        <end position="1356"/>
    </location>
</feature>